<feature type="compositionally biased region" description="Polar residues" evidence="1">
    <location>
        <begin position="354"/>
        <end position="369"/>
    </location>
</feature>
<dbReference type="InterPro" id="IPR038588">
    <property type="entry name" value="XS_domain_sf"/>
</dbReference>
<feature type="region of interest" description="Disordered" evidence="1">
    <location>
        <begin position="122"/>
        <end position="188"/>
    </location>
</feature>
<dbReference type="Proteomes" id="UP000824469">
    <property type="component" value="Unassembled WGS sequence"/>
</dbReference>
<proteinExistence type="predicted"/>
<gene>
    <name evidence="3" type="ORF">KI387_020317</name>
</gene>
<evidence type="ECO:0000313" key="4">
    <source>
        <dbReference type="Proteomes" id="UP000824469"/>
    </source>
</evidence>
<evidence type="ECO:0000259" key="2">
    <source>
        <dbReference type="Pfam" id="PF03468"/>
    </source>
</evidence>
<feature type="domain" description="XS" evidence="2">
    <location>
        <begin position="531"/>
        <end position="661"/>
    </location>
</feature>
<feature type="compositionally biased region" description="Basic and acidic residues" evidence="1">
    <location>
        <begin position="32"/>
        <end position="43"/>
    </location>
</feature>
<dbReference type="Gene3D" id="3.30.70.2890">
    <property type="entry name" value="XS domain"/>
    <property type="match status" value="1"/>
</dbReference>
<feature type="region of interest" description="Disordered" evidence="1">
    <location>
        <begin position="1"/>
        <end position="105"/>
    </location>
</feature>
<dbReference type="OMA" id="EAMENTQ"/>
<dbReference type="GO" id="GO:0031047">
    <property type="term" value="P:regulatory ncRNA-mediated gene silencing"/>
    <property type="evidence" value="ECO:0007669"/>
    <property type="project" value="InterPro"/>
</dbReference>
<feature type="compositionally biased region" description="Low complexity" evidence="1">
    <location>
        <begin position="10"/>
        <end position="24"/>
    </location>
</feature>
<dbReference type="PANTHER" id="PTHR46619:SF3">
    <property type="entry name" value="RNA RECOGNITION MOTIF XS DOMAIN PROTEIN"/>
    <property type="match status" value="1"/>
</dbReference>
<feature type="non-terminal residue" evidence="3">
    <location>
        <position position="685"/>
    </location>
</feature>
<keyword evidence="4" id="KW-1185">Reference proteome</keyword>
<evidence type="ECO:0000256" key="1">
    <source>
        <dbReference type="SAM" id="MobiDB-lite"/>
    </source>
</evidence>
<feature type="compositionally biased region" description="Basic and acidic residues" evidence="1">
    <location>
        <begin position="390"/>
        <end position="403"/>
    </location>
</feature>
<dbReference type="EMBL" id="JAHRHJ020000004">
    <property type="protein sequence ID" value="KAH9318548.1"/>
    <property type="molecule type" value="Genomic_DNA"/>
</dbReference>
<dbReference type="InterPro" id="IPR005380">
    <property type="entry name" value="XS_domain"/>
</dbReference>
<name>A0AA38GBI7_TAXCH</name>
<feature type="region of interest" description="Disordered" evidence="1">
    <location>
        <begin position="253"/>
        <end position="274"/>
    </location>
</feature>
<reference evidence="3 4" key="1">
    <citation type="journal article" date="2021" name="Nat. Plants">
        <title>The Taxus genome provides insights into paclitaxel biosynthesis.</title>
        <authorList>
            <person name="Xiong X."/>
            <person name="Gou J."/>
            <person name="Liao Q."/>
            <person name="Li Y."/>
            <person name="Zhou Q."/>
            <person name="Bi G."/>
            <person name="Li C."/>
            <person name="Du R."/>
            <person name="Wang X."/>
            <person name="Sun T."/>
            <person name="Guo L."/>
            <person name="Liang H."/>
            <person name="Lu P."/>
            <person name="Wu Y."/>
            <person name="Zhang Z."/>
            <person name="Ro D.K."/>
            <person name="Shang Y."/>
            <person name="Huang S."/>
            <person name="Yan J."/>
        </authorList>
    </citation>
    <scope>NUCLEOTIDE SEQUENCE [LARGE SCALE GENOMIC DNA]</scope>
    <source>
        <strain evidence="3">Ta-2019</strain>
    </source>
</reference>
<dbReference type="PANTHER" id="PTHR46619">
    <property type="entry name" value="RNA RECOGNITION MOTIF XS DOMAIN PROTEIN-RELATED"/>
    <property type="match status" value="1"/>
</dbReference>
<feature type="compositionally biased region" description="Polar residues" evidence="1">
    <location>
        <begin position="145"/>
        <end position="160"/>
    </location>
</feature>
<feature type="compositionally biased region" description="Basic and acidic residues" evidence="1">
    <location>
        <begin position="253"/>
        <end position="268"/>
    </location>
</feature>
<evidence type="ECO:0000313" key="3">
    <source>
        <dbReference type="EMBL" id="KAH9318548.1"/>
    </source>
</evidence>
<sequence length="685" mass="76115">MKTKREKEATAAAAESSKNAAASESKSKSRGSRWDKDQPKEPKPSSSNPNPPTDPDESKAAVPNAVDPQDSNPRPPADRTQAGPSPPSQNPNVAAGFPNSPAQWRAAPQIGFEVLDKRSISMGDGTSRTYYALPSDHSQPPQPTFAGNSISAPQFDSANFATADPNPGPYTGQERSNTYNWPENPLPREAEIGKFHASNPMGPGGTVYVASAFNGSKNPFGPRSESFPRETQAVEGSIHSDRDSHYFEIGRDRDVFRPEGSPREEHLYRNLGPAAPGSDMEYMWHMRETEAQEYYGKEQEQMGFSFLEDGTMRQKRPALTRSYDSPHGASASGLLPHDREQWISPSHMGGASGFLSQGRQDLQYNNSPLTRKREEDYDYQRTSKYQKQNDGYDRAPKDGRPSDNDVQFGREAVHGLGLADSSEEFKQKVQKAFLRLSKVVYENPEQCQRYQEDGKAGQVSCVVCGWQSKTFVDTHSLVMHAYNAENPALRTDHLGLYKALCVLMGWSHALPPDSVKSYQSLTSAEATTNKEDLMLWPPLVIIDNAYSGKKRDGVGNREMDEQLKELGFSGGKAKALYGKDGHHRGTVVIKFSPSSSGLQEADRLVKHFEANKHGRKDWLRVQDSTLNQENDDKNPDIVQIDEKTKLEKRVFYGYIAIAGDLAKLDFDMRKKAVVKSRREIDATSD</sequence>
<protein>
    <recommendedName>
        <fullName evidence="2">XS domain-containing protein</fullName>
    </recommendedName>
</protein>
<feature type="region of interest" description="Disordered" evidence="1">
    <location>
        <begin position="315"/>
        <end position="405"/>
    </location>
</feature>
<comment type="caution">
    <text evidence="3">The sequence shown here is derived from an EMBL/GenBank/DDBJ whole genome shotgun (WGS) entry which is preliminary data.</text>
</comment>
<organism evidence="3 4">
    <name type="scientific">Taxus chinensis</name>
    <name type="common">Chinese yew</name>
    <name type="synonym">Taxus wallichiana var. chinensis</name>
    <dbReference type="NCBI Taxonomy" id="29808"/>
    <lineage>
        <taxon>Eukaryota</taxon>
        <taxon>Viridiplantae</taxon>
        <taxon>Streptophyta</taxon>
        <taxon>Embryophyta</taxon>
        <taxon>Tracheophyta</taxon>
        <taxon>Spermatophyta</taxon>
        <taxon>Pinopsida</taxon>
        <taxon>Pinidae</taxon>
        <taxon>Conifers II</taxon>
        <taxon>Cupressales</taxon>
        <taxon>Taxaceae</taxon>
        <taxon>Taxus</taxon>
    </lineage>
</organism>
<accession>A0AA38GBI7</accession>
<dbReference type="AlphaFoldDB" id="A0AA38GBI7"/>
<feature type="compositionally biased region" description="Basic and acidic residues" evidence="1">
    <location>
        <begin position="371"/>
        <end position="381"/>
    </location>
</feature>
<dbReference type="Pfam" id="PF03468">
    <property type="entry name" value="XS"/>
    <property type="match status" value="1"/>
</dbReference>